<feature type="transmembrane region" description="Helical" evidence="1">
    <location>
        <begin position="12"/>
        <end position="34"/>
    </location>
</feature>
<feature type="transmembrane region" description="Helical" evidence="1">
    <location>
        <begin position="54"/>
        <end position="76"/>
    </location>
</feature>
<evidence type="ECO:0000256" key="1">
    <source>
        <dbReference type="SAM" id="Phobius"/>
    </source>
</evidence>
<keyword evidence="1" id="KW-1133">Transmembrane helix</keyword>
<dbReference type="PANTHER" id="PTHR42241:SF2">
    <property type="entry name" value="HYPOTHETICAL MEMBRANE PROTEIN, CONSERVED, DUF998 FAMILY"/>
    <property type="match status" value="1"/>
</dbReference>
<protein>
    <submittedName>
        <fullName evidence="2">DUF998 domain-containing protein</fullName>
    </submittedName>
</protein>
<feature type="transmembrane region" description="Helical" evidence="1">
    <location>
        <begin position="83"/>
        <end position="103"/>
    </location>
</feature>
<organism evidence="2">
    <name type="scientific">Ignisphaera aggregans</name>
    <dbReference type="NCBI Taxonomy" id="334771"/>
    <lineage>
        <taxon>Archaea</taxon>
        <taxon>Thermoproteota</taxon>
        <taxon>Thermoprotei</taxon>
        <taxon>Desulfurococcales</taxon>
        <taxon>Desulfurococcaceae</taxon>
        <taxon>Ignisphaera</taxon>
    </lineage>
</organism>
<sequence length="185" mass="20444">MAMNALYSLWRFTGIAAAIIAWIVIAVSISQNPWFDIYRHALSDLGDAKANKPWIYNIGLIIVGGMVCIYSLYITFTTNSKAYVYTSALLFIAGLFLALIGIYPSGTRPHTFVSTWFFIQIWLAVIATAIGMAIERRISYGAILAIIAIIGPIGAIFIKWPSVALQEVFGVILIDLYVVILTLNF</sequence>
<evidence type="ECO:0000313" key="2">
    <source>
        <dbReference type="EMBL" id="HHP81956.1"/>
    </source>
</evidence>
<dbReference type="PANTHER" id="PTHR42241">
    <property type="entry name" value="HYPOTHETICAL MEMBRANE PROTEIN, CONSERVED, DUF998 FAMILY"/>
    <property type="match status" value="1"/>
</dbReference>
<reference evidence="2" key="1">
    <citation type="journal article" date="2020" name="mSystems">
        <title>Genome- and Community-Level Interaction Insights into Carbon Utilization and Element Cycling Functions of Hydrothermarchaeota in Hydrothermal Sediment.</title>
        <authorList>
            <person name="Zhou Z."/>
            <person name="Liu Y."/>
            <person name="Xu W."/>
            <person name="Pan J."/>
            <person name="Luo Z.H."/>
            <person name="Li M."/>
        </authorList>
    </citation>
    <scope>NUCLEOTIDE SEQUENCE [LARGE SCALE GENOMIC DNA]</scope>
    <source>
        <strain evidence="2">SpSt-1121</strain>
    </source>
</reference>
<comment type="caution">
    <text evidence="2">The sequence shown here is derived from an EMBL/GenBank/DDBJ whole genome shotgun (WGS) entry which is preliminary data.</text>
</comment>
<keyword evidence="1" id="KW-0812">Transmembrane</keyword>
<gene>
    <name evidence="2" type="ORF">ENM84_04745</name>
</gene>
<feature type="transmembrane region" description="Helical" evidence="1">
    <location>
        <begin position="164"/>
        <end position="183"/>
    </location>
</feature>
<keyword evidence="1" id="KW-0472">Membrane</keyword>
<dbReference type="EMBL" id="DRZI01000199">
    <property type="protein sequence ID" value="HHP81956.1"/>
    <property type="molecule type" value="Genomic_DNA"/>
</dbReference>
<feature type="transmembrane region" description="Helical" evidence="1">
    <location>
        <begin position="115"/>
        <end position="134"/>
    </location>
</feature>
<dbReference type="AlphaFoldDB" id="A0A7C5TIH2"/>
<name>A0A7C5TIH2_9CREN</name>
<proteinExistence type="predicted"/>
<feature type="transmembrane region" description="Helical" evidence="1">
    <location>
        <begin position="141"/>
        <end position="158"/>
    </location>
</feature>
<dbReference type="Pfam" id="PF06197">
    <property type="entry name" value="DUF998"/>
    <property type="match status" value="1"/>
</dbReference>
<dbReference type="InterPro" id="IPR009339">
    <property type="entry name" value="DUF998"/>
</dbReference>
<accession>A0A7C5TIH2</accession>